<evidence type="ECO:0000313" key="1">
    <source>
        <dbReference type="EMBL" id="EFH94652.1"/>
    </source>
</evidence>
<dbReference type="EMBL" id="ACJA02000004">
    <property type="protein sequence ID" value="EFH94652.1"/>
    <property type="molecule type" value="Genomic_DNA"/>
</dbReference>
<name>A0A0E1X5G3_STAAU</name>
<gene>
    <name evidence="1" type="ORF">HMPREF0769_12273</name>
</gene>
<evidence type="ECO:0000313" key="2">
    <source>
        <dbReference type="Proteomes" id="UP000003455"/>
    </source>
</evidence>
<protein>
    <recommendedName>
        <fullName evidence="3">Heptaprenyl pyrophosphate synthase subunit A</fullName>
    </recommendedName>
</protein>
<dbReference type="SMR" id="A0A0E1X5G3"/>
<accession>A0A0E1X5G3</accession>
<dbReference type="AlphaFoldDB" id="A0A0E1X5G3"/>
<dbReference type="RefSeq" id="WP_000450555.1">
    <property type="nucleotide sequence ID" value="NZ_CM000952.1"/>
</dbReference>
<dbReference type="HOGENOM" id="CLU_1460439_0_0_9"/>
<organism evidence="1 2">
    <name type="scientific">Staphylococcus aureus subsp. aureus MN8</name>
    <dbReference type="NCBI Taxonomy" id="548470"/>
    <lineage>
        <taxon>Bacteria</taxon>
        <taxon>Bacillati</taxon>
        <taxon>Bacillota</taxon>
        <taxon>Bacilli</taxon>
        <taxon>Bacillales</taxon>
        <taxon>Staphylococcaceae</taxon>
        <taxon>Staphylococcus</taxon>
    </lineage>
</organism>
<reference evidence="1 2" key="1">
    <citation type="submission" date="2010-05" db="EMBL/GenBank/DDBJ databases">
        <authorList>
            <person name="Muzny D."/>
            <person name="Qin X."/>
            <person name="Buhay C."/>
            <person name="Dugan-Rocha S."/>
            <person name="Ding Y."/>
            <person name="Chen G."/>
            <person name="Hawes A."/>
            <person name="Holder M."/>
            <person name="Jhangiani S."/>
            <person name="Johnson A."/>
            <person name="Khan Z."/>
            <person name="Li Z."/>
            <person name="Liu W."/>
            <person name="Liu X."/>
            <person name="Perez L."/>
            <person name="Shen H."/>
            <person name="Wang Q."/>
            <person name="Watt J."/>
            <person name="Xi L."/>
            <person name="Xin Y."/>
            <person name="Zhou J."/>
            <person name="Deng J."/>
            <person name="Jiang H."/>
            <person name="Liu Y."/>
            <person name="Qu J."/>
            <person name="Song X.-Z."/>
            <person name="Zhang L."/>
            <person name="Villasana D."/>
            <person name="Johnson A."/>
            <person name="Liu J."/>
            <person name="Liyanage D."/>
            <person name="Lorensuhewa L."/>
            <person name="Robinson T."/>
            <person name="Song A."/>
            <person name="Song B.-B."/>
            <person name="Dinh H."/>
            <person name="Thornton R."/>
            <person name="Coyle M."/>
            <person name="Francisco L."/>
            <person name="Jackson L."/>
            <person name="Javaid M."/>
            <person name="Korchina V."/>
            <person name="Kovar C."/>
            <person name="Mata R."/>
            <person name="Mathew T."/>
            <person name="Ngo R."/>
            <person name="Nguyen L."/>
            <person name="Nguyen N."/>
            <person name="Okwuonu G."/>
            <person name="Ongeri F."/>
            <person name="Pham C."/>
            <person name="Simmons D."/>
            <person name="Wilczek-Boney K."/>
            <person name="Hale W."/>
            <person name="Jakkamsetti A."/>
            <person name="Pham P."/>
            <person name="Ruth R."/>
            <person name="San Lucas F."/>
            <person name="Warren J."/>
            <person name="Zhang J."/>
            <person name="Zhao Z."/>
            <person name="Zhou C."/>
            <person name="Zhu D."/>
            <person name="Lee S."/>
            <person name="Bess C."/>
            <person name="Blankenburg K."/>
            <person name="Forbes L."/>
            <person name="Fu Q."/>
            <person name="Gubbala S."/>
            <person name="Hirani K."/>
            <person name="Jayaseelan J.C."/>
            <person name="Lara F."/>
            <person name="Munidasa M."/>
            <person name="Palculict T."/>
            <person name="Patil S."/>
            <person name="Pu L.-L."/>
            <person name="Saada N."/>
            <person name="Tang L."/>
            <person name="Weissenberger G."/>
            <person name="Zhu Y."/>
            <person name="Hemphill L."/>
            <person name="Shang Y."/>
            <person name="Youmans B."/>
            <person name="Ayvaz T."/>
            <person name="Ross M."/>
            <person name="Santibanez J."/>
            <person name="Aqrawi P."/>
            <person name="Gross S."/>
            <person name="Joshi V."/>
            <person name="Fowler G."/>
            <person name="Nazareth L."/>
            <person name="Reid J."/>
            <person name="Worley K."/>
            <person name="Petrosino J."/>
            <person name="Highlander S."/>
            <person name="Gibbs R."/>
        </authorList>
    </citation>
    <scope>NUCLEOTIDE SEQUENCE [LARGE SCALE GENOMIC DNA]</scope>
    <source>
        <strain evidence="1 2">MN8</strain>
    </source>
</reference>
<comment type="caution">
    <text evidence="1">The sequence shown here is derived from an EMBL/GenBank/DDBJ whole genome shotgun (WGS) entry which is preliminary data.</text>
</comment>
<sequence length="190" mass="22158">METTVSKLERQIEERLKGVSEYESININHRLGKLLDSYDIPDVAKVACLTIDTSMRHLDDITYNHLSKHSILIGDLISAHFYTLLAEINDLSFQNEISKAIVEINELKSSLHHQALNDYEISQAIVKIETLFPYITLSHFGINIDESEIYNYLFEDMSDYYPSYFKKYNQSEVKHYLHDIQKSYLKSRGN</sequence>
<dbReference type="Pfam" id="PF07307">
    <property type="entry name" value="HEPPP_synt_1"/>
    <property type="match status" value="1"/>
</dbReference>
<proteinExistence type="predicted"/>
<dbReference type="InterPro" id="IPR009920">
    <property type="entry name" value="HEPPP_synth_su1"/>
</dbReference>
<dbReference type="Proteomes" id="UP000003455">
    <property type="component" value="Chromosome"/>
</dbReference>
<dbReference type="Gene3D" id="1.20.120.1450">
    <property type="match status" value="1"/>
</dbReference>
<dbReference type="GO" id="GO:0009234">
    <property type="term" value="P:menaquinone biosynthetic process"/>
    <property type="evidence" value="ECO:0007669"/>
    <property type="project" value="InterPro"/>
</dbReference>
<evidence type="ECO:0008006" key="3">
    <source>
        <dbReference type="Google" id="ProtNLM"/>
    </source>
</evidence>